<evidence type="ECO:0000313" key="2">
    <source>
        <dbReference type="EMBL" id="QFZ84909.1"/>
    </source>
</evidence>
<dbReference type="RefSeq" id="WP_153283531.1">
    <property type="nucleotide sequence ID" value="NZ_CP045644.1"/>
</dbReference>
<proteinExistence type="predicted"/>
<gene>
    <name evidence="2" type="ORF">GFK26_20165</name>
</gene>
<accession>A0A5Q0M5Z0</accession>
<reference evidence="2 3" key="1">
    <citation type="submission" date="2019-10" db="EMBL/GenBank/DDBJ databases">
        <title>Complete genome sequence of Variovorax paradoxus 5C-2.</title>
        <authorList>
            <person name="Gogoleva N.E."/>
            <person name="Balkin A.S."/>
        </authorList>
    </citation>
    <scope>NUCLEOTIDE SEQUENCE [LARGE SCALE GENOMIC DNA]</scope>
    <source>
        <strain evidence="2 3">5C-2</strain>
    </source>
</reference>
<evidence type="ECO:0000256" key="1">
    <source>
        <dbReference type="SAM" id="Coils"/>
    </source>
</evidence>
<keyword evidence="1" id="KW-0175">Coiled coil</keyword>
<evidence type="ECO:0000313" key="3">
    <source>
        <dbReference type="Proteomes" id="UP000326780"/>
    </source>
</evidence>
<dbReference type="AlphaFoldDB" id="A0A5Q0M5Z0"/>
<protein>
    <submittedName>
        <fullName evidence="2">Uncharacterized protein</fullName>
    </submittedName>
</protein>
<sequence>MTKEFHALTVEEIERSIEQLKGENLLLEEAVCIAEENVLRCRFWEGVSTSRLILHMVRRSIRLIRFPAGKSMKFQI</sequence>
<dbReference type="EMBL" id="CP045644">
    <property type="protein sequence ID" value="QFZ84909.1"/>
    <property type="molecule type" value="Genomic_DNA"/>
</dbReference>
<organism evidence="2 3">
    <name type="scientific">Variovorax paradoxus</name>
    <dbReference type="NCBI Taxonomy" id="34073"/>
    <lineage>
        <taxon>Bacteria</taxon>
        <taxon>Pseudomonadati</taxon>
        <taxon>Pseudomonadota</taxon>
        <taxon>Betaproteobacteria</taxon>
        <taxon>Burkholderiales</taxon>
        <taxon>Comamonadaceae</taxon>
        <taxon>Variovorax</taxon>
    </lineage>
</organism>
<dbReference type="Proteomes" id="UP000326780">
    <property type="component" value="Chromosome"/>
</dbReference>
<feature type="coiled-coil region" evidence="1">
    <location>
        <begin position="3"/>
        <end position="30"/>
    </location>
</feature>
<name>A0A5Q0M5Z0_VARPD</name>